<gene>
    <name evidence="3" type="ORF">ZEAMMB73_Zm00001d016756</name>
</gene>
<feature type="chain" id="PRO_5010804818" evidence="2">
    <location>
        <begin position="19"/>
        <end position="217"/>
    </location>
</feature>
<feature type="compositionally biased region" description="Low complexity" evidence="1">
    <location>
        <begin position="120"/>
        <end position="131"/>
    </location>
</feature>
<accession>A0A1D6HA59</accession>
<feature type="signal peptide" evidence="2">
    <location>
        <begin position="1"/>
        <end position="18"/>
    </location>
</feature>
<proteinExistence type="predicted"/>
<dbReference type="InParanoid" id="A0A1D6HA59"/>
<dbReference type="AlphaFoldDB" id="A0A1D6HA59"/>
<feature type="compositionally biased region" description="Polar residues" evidence="1">
    <location>
        <begin position="134"/>
        <end position="146"/>
    </location>
</feature>
<organism evidence="3">
    <name type="scientific">Zea mays</name>
    <name type="common">Maize</name>
    <dbReference type="NCBI Taxonomy" id="4577"/>
    <lineage>
        <taxon>Eukaryota</taxon>
        <taxon>Viridiplantae</taxon>
        <taxon>Streptophyta</taxon>
        <taxon>Embryophyta</taxon>
        <taxon>Tracheophyta</taxon>
        <taxon>Spermatophyta</taxon>
        <taxon>Magnoliopsida</taxon>
        <taxon>Liliopsida</taxon>
        <taxon>Poales</taxon>
        <taxon>Poaceae</taxon>
        <taxon>PACMAD clade</taxon>
        <taxon>Panicoideae</taxon>
        <taxon>Andropogonodae</taxon>
        <taxon>Andropogoneae</taxon>
        <taxon>Tripsacinae</taxon>
        <taxon>Zea</taxon>
    </lineage>
</organism>
<feature type="compositionally biased region" description="Low complexity" evidence="1">
    <location>
        <begin position="187"/>
        <end position="204"/>
    </location>
</feature>
<dbReference type="OMA" id="DAHITTD"/>
<dbReference type="eggNOG" id="ENOG502T8UG">
    <property type="taxonomic scope" value="Eukaryota"/>
</dbReference>
<dbReference type="PaxDb" id="4577-GRMZM2G037865_P01"/>
<evidence type="ECO:0000256" key="1">
    <source>
        <dbReference type="SAM" id="MobiDB-lite"/>
    </source>
</evidence>
<evidence type="ECO:0000256" key="2">
    <source>
        <dbReference type="SAM" id="SignalP"/>
    </source>
</evidence>
<sequence length="217" mass="21690">MHILFSVLFLSLNSTTQSGRLTGSSVASVATSLLAMGACATKPGDLKVKGEAPLVAEDAAAPLAAADEKAKAAEVPVAAAAEVDQADVSRRRSLSDLLKRDAEGSDGEEEVDQEAEKVVAGEPASAAAAGETMGSPQATVQASVATEQDDTAEELKDGLPSGGDAHAAEEEKRMDPESIQAAVAADAPSSEESKVAAAADAPSSEESKLAAAADTSA</sequence>
<feature type="compositionally biased region" description="Basic and acidic residues" evidence="1">
    <location>
        <begin position="166"/>
        <end position="176"/>
    </location>
</feature>
<protein>
    <submittedName>
        <fullName evidence="3">NF-180</fullName>
    </submittedName>
</protein>
<evidence type="ECO:0000313" key="3">
    <source>
        <dbReference type="EMBL" id="AQK71592.1"/>
    </source>
</evidence>
<dbReference type="ExpressionAtlas" id="A0A1D6HA59">
    <property type="expression patterns" value="baseline and differential"/>
</dbReference>
<keyword evidence="2" id="KW-0732">Signal</keyword>
<feature type="region of interest" description="Disordered" evidence="1">
    <location>
        <begin position="119"/>
        <end position="217"/>
    </location>
</feature>
<dbReference type="EMBL" id="CM000781">
    <property type="protein sequence ID" value="AQK71592.1"/>
    <property type="molecule type" value="Genomic_DNA"/>
</dbReference>
<name>A0A1D6HA59_MAIZE</name>
<reference evidence="3" key="1">
    <citation type="submission" date="2015-12" db="EMBL/GenBank/DDBJ databases">
        <title>Update maize B73 reference genome by single molecule sequencing technologies.</title>
        <authorList>
            <consortium name="Maize Genome Sequencing Project"/>
            <person name="Ware D."/>
        </authorList>
    </citation>
    <scope>NUCLEOTIDE SEQUENCE</scope>
    <source>
        <tissue evidence="3">Seedling</tissue>
    </source>
</reference>